<evidence type="ECO:0000256" key="1">
    <source>
        <dbReference type="ARBA" id="ARBA00022531"/>
    </source>
</evidence>
<dbReference type="CDD" id="cd05243">
    <property type="entry name" value="SDR_a5"/>
    <property type="match status" value="1"/>
</dbReference>
<dbReference type="Proteomes" id="UP001235303">
    <property type="component" value="Unassembled WGS sequence"/>
</dbReference>
<dbReference type="InterPro" id="IPR036291">
    <property type="entry name" value="NAD(P)-bd_dom_sf"/>
</dbReference>
<keyword evidence="1" id="KW-0602">Photosynthesis</keyword>
<dbReference type="EMBL" id="JAQOSP010000073">
    <property type="protein sequence ID" value="MDJ1169898.1"/>
    <property type="molecule type" value="Genomic_DNA"/>
</dbReference>
<dbReference type="Pfam" id="PF05368">
    <property type="entry name" value="NmrA"/>
    <property type="match status" value="1"/>
</dbReference>
<dbReference type="PANTHER" id="PTHR47128:SF2">
    <property type="entry name" value="PROTEIN HIGH CHLOROPHYLL FLUORESCENCE PHENOTYPE 244, CHLOROPLASTIC"/>
    <property type="match status" value="1"/>
</dbReference>
<accession>A0ABT7AV02</accession>
<evidence type="ECO:0000313" key="4">
    <source>
        <dbReference type="EMBL" id="MDJ1169898.1"/>
    </source>
</evidence>
<comment type="caution">
    <text evidence="4">The sequence shown here is derived from an EMBL/GenBank/DDBJ whole genome shotgun (WGS) entry which is preliminary data.</text>
</comment>
<reference evidence="4 5" key="1">
    <citation type="submission" date="2023-01" db="EMBL/GenBank/DDBJ databases">
        <title>Novel diversity within Roseofilum (Cyanobacteria; Desertifilaceae) from marine benthic mats with descriptions of four novel species.</title>
        <authorList>
            <person name="Wang Y."/>
            <person name="Berthold D.E."/>
            <person name="Hu J."/>
            <person name="Lefler F.W."/>
            <person name="Laughinghouse H.D. IV."/>
        </authorList>
    </citation>
    <scope>NUCLEOTIDE SEQUENCE [LARGE SCALE GENOMIC DNA]</scope>
    <source>
        <strain evidence="4 5">BLCC-M154</strain>
    </source>
</reference>
<keyword evidence="5" id="KW-1185">Reference proteome</keyword>
<evidence type="ECO:0000259" key="3">
    <source>
        <dbReference type="Pfam" id="PF05368"/>
    </source>
</evidence>
<feature type="domain" description="NmrA-like" evidence="3">
    <location>
        <begin position="2"/>
        <end position="238"/>
    </location>
</feature>
<dbReference type="SUPFAM" id="SSF51735">
    <property type="entry name" value="NAD(P)-binding Rossmann-fold domains"/>
    <property type="match status" value="1"/>
</dbReference>
<name>A0ABT7AV02_9CYAN</name>
<gene>
    <name evidence="4" type="ORF">PMG71_10715</name>
</gene>
<evidence type="ECO:0000313" key="5">
    <source>
        <dbReference type="Proteomes" id="UP001235303"/>
    </source>
</evidence>
<organism evidence="4 5">
    <name type="scientific">Roseofilum acuticapitatum BLCC-M154</name>
    <dbReference type="NCBI Taxonomy" id="3022444"/>
    <lineage>
        <taxon>Bacteria</taxon>
        <taxon>Bacillati</taxon>
        <taxon>Cyanobacteriota</taxon>
        <taxon>Cyanophyceae</taxon>
        <taxon>Desertifilales</taxon>
        <taxon>Desertifilaceae</taxon>
        <taxon>Roseofilum</taxon>
        <taxon>Roseofilum acuticapitatum</taxon>
    </lineage>
</organism>
<protein>
    <submittedName>
        <fullName evidence="4">SDR family oxidoreductase</fullName>
    </submittedName>
</protein>
<evidence type="ECO:0000256" key="2">
    <source>
        <dbReference type="ARBA" id="ARBA00023276"/>
    </source>
</evidence>
<dbReference type="RefSeq" id="WP_283753655.1">
    <property type="nucleotide sequence ID" value="NZ_JAQOSP010000073.1"/>
</dbReference>
<keyword evidence="2" id="KW-0604">Photosystem II</keyword>
<dbReference type="PANTHER" id="PTHR47128">
    <property type="match status" value="1"/>
</dbReference>
<dbReference type="InterPro" id="IPR044256">
    <property type="entry name" value="HCF244-like"/>
</dbReference>
<proteinExistence type="predicted"/>
<dbReference type="Gene3D" id="3.40.50.720">
    <property type="entry name" value="NAD(P)-binding Rossmann-like Domain"/>
    <property type="match status" value="1"/>
</dbReference>
<sequence>MTLLIVGATGTLGRQIVFRALEEGHSVRCLVRYPQKAGFLKERGAELAQGHLCKPESIKKALEGVTAVIDAATSRPTDSLSMKEVDWDAKVSLIQSVKEAGIERYIFFSILDADQYPQVPLMEIKHCTELFLKQADLKYTIFQLAGFMQGLIPQYAIPILDQQGVWVMGKSSPVAYMDTQDIAKFAVRALSVPETQGRTFPLVGTKAWNGDEIIALCERLSGRQARVSRMPIGLLRAVRGMTRFFQWTWNISDRLAFAEVQASGKPLSAPMDEVYNVFGLDPKDTTTLDSYMQEYFSRILKKLKEVEYEREKMKQKSKKRKSPFKSRS</sequence>
<dbReference type="InterPro" id="IPR008030">
    <property type="entry name" value="NmrA-like"/>
</dbReference>